<evidence type="ECO:0000313" key="2">
    <source>
        <dbReference type="Proteomes" id="UP001472677"/>
    </source>
</evidence>
<comment type="caution">
    <text evidence="1">The sequence shown here is derived from an EMBL/GenBank/DDBJ whole genome shotgun (WGS) entry which is preliminary data.</text>
</comment>
<gene>
    <name evidence="1" type="ORF">V6N12_016941</name>
</gene>
<protein>
    <submittedName>
        <fullName evidence="1">Uncharacterized protein</fullName>
    </submittedName>
</protein>
<name>A0ABR2AV52_9ROSI</name>
<evidence type="ECO:0000313" key="1">
    <source>
        <dbReference type="EMBL" id="KAK8497421.1"/>
    </source>
</evidence>
<dbReference type="Proteomes" id="UP001472677">
    <property type="component" value="Unassembled WGS sequence"/>
</dbReference>
<proteinExistence type="predicted"/>
<dbReference type="EMBL" id="JBBPBM010000309">
    <property type="protein sequence ID" value="KAK8497421.1"/>
    <property type="molecule type" value="Genomic_DNA"/>
</dbReference>
<keyword evidence="2" id="KW-1185">Reference proteome</keyword>
<sequence>MEKKREKKRKKGEGFILLIKSVRFMCHPNWNRPSSQCPGSCPRRICARLAKATQLLGSVDPWPGSPDPAEEEEKSWVFWDSSPVSWA</sequence>
<accession>A0ABR2AV52</accession>
<organism evidence="1 2">
    <name type="scientific">Hibiscus sabdariffa</name>
    <name type="common">roselle</name>
    <dbReference type="NCBI Taxonomy" id="183260"/>
    <lineage>
        <taxon>Eukaryota</taxon>
        <taxon>Viridiplantae</taxon>
        <taxon>Streptophyta</taxon>
        <taxon>Embryophyta</taxon>
        <taxon>Tracheophyta</taxon>
        <taxon>Spermatophyta</taxon>
        <taxon>Magnoliopsida</taxon>
        <taxon>eudicotyledons</taxon>
        <taxon>Gunneridae</taxon>
        <taxon>Pentapetalae</taxon>
        <taxon>rosids</taxon>
        <taxon>malvids</taxon>
        <taxon>Malvales</taxon>
        <taxon>Malvaceae</taxon>
        <taxon>Malvoideae</taxon>
        <taxon>Hibiscus</taxon>
    </lineage>
</organism>
<reference evidence="1 2" key="1">
    <citation type="journal article" date="2024" name="G3 (Bethesda)">
        <title>Genome assembly of Hibiscus sabdariffa L. provides insights into metabolisms of medicinal natural products.</title>
        <authorList>
            <person name="Kim T."/>
        </authorList>
    </citation>
    <scope>NUCLEOTIDE SEQUENCE [LARGE SCALE GENOMIC DNA]</scope>
    <source>
        <strain evidence="1">TK-2024</strain>
        <tissue evidence="1">Old leaves</tissue>
    </source>
</reference>